<comment type="subunit">
    <text evidence="1">Heterotrimer of A, B and C subunits.</text>
</comment>
<comment type="function">
    <text evidence="1">Allows the formation of correctly charged Asn-tRNA(Asn) or Gln-tRNA(Gln) through the transamidation of misacylated Asp-tRNA(Asn) or Glu-tRNA(Gln) in organisms which lack either or both of asparaginyl-tRNA or glutaminyl-tRNA synthetases. The reaction takes place in the presence of glutamine and ATP through an activated phospho-Asp-tRNA(Asn) or phospho-Glu-tRNA(Gln).</text>
</comment>
<keyword evidence="1" id="KW-0547">Nucleotide-binding</keyword>
<keyword evidence="3" id="KW-1185">Reference proteome</keyword>
<dbReference type="InterPro" id="IPR036113">
    <property type="entry name" value="Asp/Glu-ADT_sf_sub_c"/>
</dbReference>
<protein>
    <recommendedName>
        <fullName evidence="1">Aspartyl/glutamyl-tRNA(Asn/Gln) amidotransferase subunit C</fullName>
        <shortName evidence="1">Asp/Glu-ADT subunit C</shortName>
        <ecNumber evidence="1">6.3.5.-</ecNumber>
    </recommendedName>
</protein>
<dbReference type="NCBIfam" id="TIGR00135">
    <property type="entry name" value="gatC"/>
    <property type="match status" value="1"/>
</dbReference>
<comment type="similarity">
    <text evidence="1">Belongs to the GatC family.</text>
</comment>
<keyword evidence="1" id="KW-0067">ATP-binding</keyword>
<name>A0ABY4DZY7_9NEIS</name>
<dbReference type="Pfam" id="PF02686">
    <property type="entry name" value="GatC"/>
    <property type="match status" value="1"/>
</dbReference>
<evidence type="ECO:0000313" key="3">
    <source>
        <dbReference type="Proteomes" id="UP000832011"/>
    </source>
</evidence>
<dbReference type="HAMAP" id="MF_00122">
    <property type="entry name" value="GatC"/>
    <property type="match status" value="1"/>
</dbReference>
<organism evidence="2 3">
    <name type="scientific">Vitreoscilla massiliensis</name>
    <dbReference type="NCBI Taxonomy" id="1689272"/>
    <lineage>
        <taxon>Bacteria</taxon>
        <taxon>Pseudomonadati</taxon>
        <taxon>Pseudomonadota</taxon>
        <taxon>Betaproteobacteria</taxon>
        <taxon>Neisseriales</taxon>
        <taxon>Neisseriaceae</taxon>
        <taxon>Vitreoscilla</taxon>
    </lineage>
</organism>
<evidence type="ECO:0000256" key="1">
    <source>
        <dbReference type="HAMAP-Rule" id="MF_00122"/>
    </source>
</evidence>
<proteinExistence type="inferred from homology"/>
<reference evidence="2 3" key="1">
    <citation type="journal article" date="2022" name="Res Sq">
        <title>Evolution of multicellular longitudinally dividing oral cavity symbionts (Neisseriaceae).</title>
        <authorList>
            <person name="Nyongesa S."/>
            <person name="Weber P."/>
            <person name="Bernet E."/>
            <person name="Pullido F."/>
            <person name="Nieckarz M."/>
            <person name="Delaby M."/>
            <person name="Nieves C."/>
            <person name="Viehboeck T."/>
            <person name="Krause N."/>
            <person name="Rivera-Millot A."/>
            <person name="Nakamura A."/>
            <person name="Vischer N."/>
            <person name="VanNieuwenhze M."/>
            <person name="Brun Y."/>
            <person name="Cava F."/>
            <person name="Bulgheresi S."/>
            <person name="Veyrier F."/>
        </authorList>
    </citation>
    <scope>NUCLEOTIDE SEQUENCE [LARGE SCALE GENOMIC DNA]</scope>
    <source>
        <strain evidence="2 3">SN4</strain>
    </source>
</reference>
<dbReference type="InterPro" id="IPR003837">
    <property type="entry name" value="GatC"/>
</dbReference>
<dbReference type="Gene3D" id="1.10.20.60">
    <property type="entry name" value="Glu-tRNAGln amidotransferase C subunit, N-terminal domain"/>
    <property type="match status" value="1"/>
</dbReference>
<comment type="catalytic activity">
    <reaction evidence="1">
        <text>L-glutamyl-tRNA(Gln) + L-glutamine + ATP + H2O = L-glutaminyl-tRNA(Gln) + L-glutamate + ADP + phosphate + H(+)</text>
        <dbReference type="Rhea" id="RHEA:17521"/>
        <dbReference type="Rhea" id="RHEA-COMP:9681"/>
        <dbReference type="Rhea" id="RHEA-COMP:9684"/>
        <dbReference type="ChEBI" id="CHEBI:15377"/>
        <dbReference type="ChEBI" id="CHEBI:15378"/>
        <dbReference type="ChEBI" id="CHEBI:29985"/>
        <dbReference type="ChEBI" id="CHEBI:30616"/>
        <dbReference type="ChEBI" id="CHEBI:43474"/>
        <dbReference type="ChEBI" id="CHEBI:58359"/>
        <dbReference type="ChEBI" id="CHEBI:78520"/>
        <dbReference type="ChEBI" id="CHEBI:78521"/>
        <dbReference type="ChEBI" id="CHEBI:456216"/>
    </reaction>
</comment>
<sequence length="95" mass="10725">MALTASDVQKIARLSRLALSDAELEATQNQLNNVFDMIAKMQKIPTEGVQPMRHPHELALRLRDDSVSAENQREHYQECAPLVQDGLYLVPKVLD</sequence>
<keyword evidence="1" id="KW-0648">Protein biosynthesis</keyword>
<keyword evidence="1" id="KW-0436">Ligase</keyword>
<dbReference type="EMBL" id="CP091511">
    <property type="protein sequence ID" value="UOO88671.1"/>
    <property type="molecule type" value="Genomic_DNA"/>
</dbReference>
<dbReference type="PANTHER" id="PTHR15004">
    <property type="entry name" value="GLUTAMYL-TRNA(GLN) AMIDOTRANSFERASE SUBUNIT C, MITOCHONDRIAL"/>
    <property type="match status" value="1"/>
</dbReference>
<dbReference type="PANTHER" id="PTHR15004:SF0">
    <property type="entry name" value="GLUTAMYL-TRNA(GLN) AMIDOTRANSFERASE SUBUNIT C, MITOCHONDRIAL"/>
    <property type="match status" value="1"/>
</dbReference>
<gene>
    <name evidence="1 2" type="primary">gatC</name>
    <name evidence="2" type="ORF">LVJ82_14555</name>
</gene>
<dbReference type="SUPFAM" id="SSF141000">
    <property type="entry name" value="Glu-tRNAGln amidotransferase C subunit"/>
    <property type="match status" value="1"/>
</dbReference>
<comment type="catalytic activity">
    <reaction evidence="1">
        <text>L-aspartyl-tRNA(Asn) + L-glutamine + ATP + H2O = L-asparaginyl-tRNA(Asn) + L-glutamate + ADP + phosphate + 2 H(+)</text>
        <dbReference type="Rhea" id="RHEA:14513"/>
        <dbReference type="Rhea" id="RHEA-COMP:9674"/>
        <dbReference type="Rhea" id="RHEA-COMP:9677"/>
        <dbReference type="ChEBI" id="CHEBI:15377"/>
        <dbReference type="ChEBI" id="CHEBI:15378"/>
        <dbReference type="ChEBI" id="CHEBI:29985"/>
        <dbReference type="ChEBI" id="CHEBI:30616"/>
        <dbReference type="ChEBI" id="CHEBI:43474"/>
        <dbReference type="ChEBI" id="CHEBI:58359"/>
        <dbReference type="ChEBI" id="CHEBI:78515"/>
        <dbReference type="ChEBI" id="CHEBI:78516"/>
        <dbReference type="ChEBI" id="CHEBI:456216"/>
    </reaction>
</comment>
<dbReference type="Proteomes" id="UP000832011">
    <property type="component" value="Chromosome"/>
</dbReference>
<dbReference type="EC" id="6.3.5.-" evidence="1"/>
<dbReference type="RefSeq" id="WP_058357639.1">
    <property type="nucleotide sequence ID" value="NZ_CABKVG010000010.1"/>
</dbReference>
<evidence type="ECO:0000313" key="2">
    <source>
        <dbReference type="EMBL" id="UOO88671.1"/>
    </source>
</evidence>
<accession>A0ABY4DZY7</accession>